<dbReference type="EMBL" id="OIVN01001391">
    <property type="protein sequence ID" value="SPC93434.1"/>
    <property type="molecule type" value="Genomic_DNA"/>
</dbReference>
<dbReference type="PANTHER" id="PTHR31920">
    <property type="entry name" value="B3 DOMAIN-CONTAINING"/>
    <property type="match status" value="1"/>
</dbReference>
<gene>
    <name evidence="7" type="ORF">FSB_LOCUS21316</name>
</gene>
<keyword evidence="2" id="KW-0805">Transcription regulation</keyword>
<dbReference type="InterPro" id="IPR003340">
    <property type="entry name" value="B3_DNA-bd"/>
</dbReference>
<comment type="subcellular location">
    <subcellularLocation>
        <location evidence="1">Nucleus</location>
    </subcellularLocation>
</comment>
<dbReference type="PANTHER" id="PTHR31920:SF147">
    <property type="entry name" value="TF-B3 DOMAIN-CONTAINING PROTEIN"/>
    <property type="match status" value="1"/>
</dbReference>
<organism evidence="7">
    <name type="scientific">Fagus sylvatica</name>
    <name type="common">Beechnut</name>
    <dbReference type="NCBI Taxonomy" id="28930"/>
    <lineage>
        <taxon>Eukaryota</taxon>
        <taxon>Viridiplantae</taxon>
        <taxon>Streptophyta</taxon>
        <taxon>Embryophyta</taxon>
        <taxon>Tracheophyta</taxon>
        <taxon>Spermatophyta</taxon>
        <taxon>Magnoliopsida</taxon>
        <taxon>eudicotyledons</taxon>
        <taxon>Gunneridae</taxon>
        <taxon>Pentapetalae</taxon>
        <taxon>rosids</taxon>
        <taxon>fabids</taxon>
        <taxon>Fagales</taxon>
        <taxon>Fagaceae</taxon>
        <taxon>Fagus</taxon>
    </lineage>
</organism>
<dbReference type="CDD" id="cd10017">
    <property type="entry name" value="B3_DNA"/>
    <property type="match status" value="1"/>
</dbReference>
<evidence type="ECO:0000259" key="6">
    <source>
        <dbReference type="PROSITE" id="PS50863"/>
    </source>
</evidence>
<evidence type="ECO:0000256" key="5">
    <source>
        <dbReference type="ARBA" id="ARBA00023242"/>
    </source>
</evidence>
<evidence type="ECO:0000256" key="4">
    <source>
        <dbReference type="ARBA" id="ARBA00023163"/>
    </source>
</evidence>
<protein>
    <recommendedName>
        <fullName evidence="6">TF-B3 domain-containing protein</fullName>
    </recommendedName>
</protein>
<dbReference type="SUPFAM" id="SSF101936">
    <property type="entry name" value="DNA-binding pseudobarrel domain"/>
    <property type="match status" value="2"/>
</dbReference>
<dbReference type="InterPro" id="IPR050655">
    <property type="entry name" value="Plant_B3_domain"/>
</dbReference>
<dbReference type="Gene3D" id="2.40.330.10">
    <property type="entry name" value="DNA-binding pseudobarrel domain"/>
    <property type="match status" value="2"/>
</dbReference>
<name>A0A2N9G2Y2_FAGSY</name>
<reference evidence="7" key="1">
    <citation type="submission" date="2018-02" db="EMBL/GenBank/DDBJ databases">
        <authorList>
            <person name="Cohen D.B."/>
            <person name="Kent A.D."/>
        </authorList>
    </citation>
    <scope>NUCLEOTIDE SEQUENCE</scope>
</reference>
<evidence type="ECO:0000256" key="2">
    <source>
        <dbReference type="ARBA" id="ARBA00023015"/>
    </source>
</evidence>
<dbReference type="GO" id="GO:0005634">
    <property type="term" value="C:nucleus"/>
    <property type="evidence" value="ECO:0007669"/>
    <property type="project" value="UniProtKB-SubCell"/>
</dbReference>
<accession>A0A2N9G2Y2</accession>
<dbReference type="InterPro" id="IPR015300">
    <property type="entry name" value="DNA-bd_pseudobarrel_sf"/>
</dbReference>
<evidence type="ECO:0000313" key="7">
    <source>
        <dbReference type="EMBL" id="SPC93434.1"/>
    </source>
</evidence>
<feature type="domain" description="TF-B3" evidence="6">
    <location>
        <begin position="159"/>
        <end position="256"/>
    </location>
</feature>
<dbReference type="AlphaFoldDB" id="A0A2N9G2Y2"/>
<keyword evidence="4" id="KW-0804">Transcription</keyword>
<sequence>MAGKGKTETKTPSHFFKIILPSTMQDMKLRIPKKFVSEIGEELSTVATLTVPSGVFKYEGNSNFHVLIFDKTATEIQYPNRKNCKLEDEVEIIESDDANISIHDKLNENEMSNSNELPTKHEEVVKEKFVKKKLSDMSLKGGTERATQAARMFKPKNPSFIGIVRPYNIRNRYMYVPAQFAFKYLSRCPILKLETSDGRQWPVNCSYRNRSSHAMNIGRGWIAFCRENNFEQGDVCVFELIKKKPIVLKVSIFRVVDYAVLVK</sequence>
<evidence type="ECO:0000256" key="3">
    <source>
        <dbReference type="ARBA" id="ARBA00023125"/>
    </source>
</evidence>
<evidence type="ECO:0000256" key="1">
    <source>
        <dbReference type="ARBA" id="ARBA00004123"/>
    </source>
</evidence>
<proteinExistence type="predicted"/>
<dbReference type="Pfam" id="PF02362">
    <property type="entry name" value="B3"/>
    <property type="match status" value="1"/>
</dbReference>
<dbReference type="PROSITE" id="PS50863">
    <property type="entry name" value="B3"/>
    <property type="match status" value="1"/>
</dbReference>
<keyword evidence="3" id="KW-0238">DNA-binding</keyword>
<keyword evidence="5" id="KW-0539">Nucleus</keyword>
<dbReference type="SMART" id="SM01019">
    <property type="entry name" value="B3"/>
    <property type="match status" value="1"/>
</dbReference>
<dbReference type="GO" id="GO:0003677">
    <property type="term" value="F:DNA binding"/>
    <property type="evidence" value="ECO:0007669"/>
    <property type="project" value="UniProtKB-KW"/>
</dbReference>